<dbReference type="Proteomes" id="UP000242231">
    <property type="component" value="Unassembled WGS sequence"/>
</dbReference>
<dbReference type="OrthoDB" id="6996126at2"/>
<dbReference type="EMBL" id="MPZM01000005">
    <property type="protein sequence ID" value="PPL17680.1"/>
    <property type="molecule type" value="Genomic_DNA"/>
</dbReference>
<evidence type="ECO:0000313" key="2">
    <source>
        <dbReference type="Proteomes" id="UP000242231"/>
    </source>
</evidence>
<protein>
    <submittedName>
        <fullName evidence="1">Fis family transcriptional regulator</fullName>
    </submittedName>
</protein>
<name>A0A2P5TPN9_9GAMM</name>
<dbReference type="AlphaFoldDB" id="A0A2P5TPN9"/>
<reference evidence="2" key="1">
    <citation type="submission" date="2016-11" db="EMBL/GenBank/DDBJ databases">
        <authorList>
            <person name="Sisinthy S."/>
            <person name="Ara S."/>
            <person name="Gundlapally S.R."/>
        </authorList>
    </citation>
    <scope>NUCLEOTIDE SEQUENCE [LARGE SCALE GENOMIC DNA]</scope>
    <source>
        <strain evidence="2">V1-41</strain>
    </source>
</reference>
<proteinExistence type="predicted"/>
<accession>A0A2P5TPN9</accession>
<gene>
    <name evidence="1" type="ORF">UN63_03680</name>
</gene>
<dbReference type="RefSeq" id="WP_104485438.1">
    <property type="nucleotide sequence ID" value="NZ_BMYB01000011.1"/>
</dbReference>
<sequence>MRKTDKKIENRLRVELTVVCDMALKEINGFQWLTHIVDYSDFPASLKVVCVFDTNENLASFIAGSSHKELNALIQKKLSAVGINPKSVAGGIAYDTEENCDRDHNGKWADRLR</sequence>
<keyword evidence="2" id="KW-1185">Reference proteome</keyword>
<evidence type="ECO:0000313" key="1">
    <source>
        <dbReference type="EMBL" id="PPL17680.1"/>
    </source>
</evidence>
<organism evidence="1 2">
    <name type="scientific">Oceanisphaera arctica</name>
    <dbReference type="NCBI Taxonomy" id="641510"/>
    <lineage>
        <taxon>Bacteria</taxon>
        <taxon>Pseudomonadati</taxon>
        <taxon>Pseudomonadota</taxon>
        <taxon>Gammaproteobacteria</taxon>
        <taxon>Aeromonadales</taxon>
        <taxon>Aeromonadaceae</taxon>
        <taxon>Oceanisphaera</taxon>
    </lineage>
</organism>
<comment type="caution">
    <text evidence="1">The sequence shown here is derived from an EMBL/GenBank/DDBJ whole genome shotgun (WGS) entry which is preliminary data.</text>
</comment>